<dbReference type="EMBL" id="FQVE01000009">
    <property type="protein sequence ID" value="SHG91997.1"/>
    <property type="molecule type" value="Genomic_DNA"/>
</dbReference>
<feature type="domain" description="FRG" evidence="1">
    <location>
        <begin position="22"/>
        <end position="117"/>
    </location>
</feature>
<evidence type="ECO:0000313" key="4">
    <source>
        <dbReference type="Proteomes" id="UP000028719"/>
    </source>
</evidence>
<dbReference type="SMART" id="SM00901">
    <property type="entry name" value="FRG"/>
    <property type="match status" value="1"/>
</dbReference>
<dbReference type="Proteomes" id="UP000028719">
    <property type="component" value="Unassembled WGS sequence"/>
</dbReference>
<accession>A0A1M5NR92</accession>
<sequence length="255" mass="29954">MKNFNSFINEILEKQQQLNLGPDEECLFRGHSDAGYRLIPNIYRGKDYSLKNEESIFYEFRSKAVEIQNRSFSDWDVLFHMQHYGCKTRILDWTDNLGTALYFALSAYEKGKKPTVFLLNPFALNVCKTRHRDFYDPDHLDHKNGYSFRGMLQRQINEPENTASGIWWKYPLAVYPVRKSGRLISQDGYFTIQGSDSDPLDVQIPEDENIWKKVEIPEEIIPGAFAYLKLFGINEFTMFPDLQNLSKFLNKKYNL</sequence>
<dbReference type="Proteomes" id="UP000184108">
    <property type="component" value="Unassembled WGS sequence"/>
</dbReference>
<evidence type="ECO:0000259" key="1">
    <source>
        <dbReference type="SMART" id="SM00901"/>
    </source>
</evidence>
<dbReference type="Pfam" id="PF08867">
    <property type="entry name" value="FRG"/>
    <property type="match status" value="1"/>
</dbReference>
<protein>
    <submittedName>
        <fullName evidence="3">FRG domain-containing protein</fullName>
    </submittedName>
</protein>
<dbReference type="AlphaFoldDB" id="A0A1M5NR92"/>
<organism evidence="3 5">
    <name type="scientific">Chryseobacterium vrystaatense</name>
    <dbReference type="NCBI Taxonomy" id="307480"/>
    <lineage>
        <taxon>Bacteria</taxon>
        <taxon>Pseudomonadati</taxon>
        <taxon>Bacteroidota</taxon>
        <taxon>Flavobacteriia</taxon>
        <taxon>Flavobacteriales</taxon>
        <taxon>Weeksellaceae</taxon>
        <taxon>Chryseobacterium group</taxon>
        <taxon>Chryseobacterium</taxon>
    </lineage>
</organism>
<reference evidence="2 4" key="1">
    <citation type="submission" date="2014-07" db="EMBL/GenBank/DDBJ databases">
        <title>Genome of Chryseobacterium vrystaatense LMG 22846.</title>
        <authorList>
            <person name="Pipes S.E."/>
            <person name="Stropko S.J."/>
            <person name="Newman J.D."/>
        </authorList>
    </citation>
    <scope>NUCLEOTIDE SEQUENCE [LARGE SCALE GENOMIC DNA]</scope>
    <source>
        <strain evidence="2 4">LMG 22846</strain>
    </source>
</reference>
<gene>
    <name evidence="2" type="ORF">IW16_11855</name>
    <name evidence="3" type="ORF">SAMN02787073_5062</name>
</gene>
<dbReference type="OrthoDB" id="9816036at2"/>
<dbReference type="EMBL" id="JPRI01000003">
    <property type="protein sequence ID" value="KFF26537.1"/>
    <property type="molecule type" value="Genomic_DNA"/>
</dbReference>
<keyword evidence="4" id="KW-1185">Reference proteome</keyword>
<evidence type="ECO:0000313" key="3">
    <source>
        <dbReference type="EMBL" id="SHG91997.1"/>
    </source>
</evidence>
<evidence type="ECO:0000313" key="2">
    <source>
        <dbReference type="EMBL" id="KFF26537.1"/>
    </source>
</evidence>
<evidence type="ECO:0000313" key="5">
    <source>
        <dbReference type="Proteomes" id="UP000184108"/>
    </source>
</evidence>
<proteinExistence type="predicted"/>
<reference evidence="3" key="2">
    <citation type="submission" date="2016-11" db="EMBL/GenBank/DDBJ databases">
        <authorList>
            <person name="Jaros S."/>
            <person name="Januszkiewicz K."/>
            <person name="Wedrychowicz H."/>
        </authorList>
    </citation>
    <scope>NUCLEOTIDE SEQUENCE [LARGE SCALE GENOMIC DNA]</scope>
    <source>
        <strain evidence="3">YR203</strain>
    </source>
</reference>
<dbReference type="RefSeq" id="WP_034743940.1">
    <property type="nucleotide sequence ID" value="NZ_FQVE01000009.1"/>
</dbReference>
<reference evidence="5" key="3">
    <citation type="submission" date="2016-11" db="EMBL/GenBank/DDBJ databases">
        <authorList>
            <person name="Varghese N."/>
            <person name="Submissions S."/>
        </authorList>
    </citation>
    <scope>NUCLEOTIDE SEQUENCE [LARGE SCALE GENOMIC DNA]</scope>
    <source>
        <strain evidence="5">YR203</strain>
    </source>
</reference>
<dbReference type="InterPro" id="IPR014966">
    <property type="entry name" value="FRG-dom"/>
</dbReference>
<name>A0A1M5NR92_9FLAO</name>